<evidence type="ECO:0008006" key="5">
    <source>
        <dbReference type="Google" id="ProtNLM"/>
    </source>
</evidence>
<evidence type="ECO:0000313" key="4">
    <source>
        <dbReference type="Proteomes" id="UP000027466"/>
    </source>
</evidence>
<feature type="chain" id="PRO_5001667796" description="DUF3761 domain-containing protein" evidence="2">
    <location>
        <begin position="20"/>
        <end position="88"/>
    </location>
</feature>
<proteinExistence type="predicted"/>
<protein>
    <recommendedName>
        <fullName evidence="5">DUF3761 domain-containing protein</fullName>
    </recommendedName>
</protein>
<organism evidence="3 4">
    <name type="scientific">Caballeronia glathei</name>
    <dbReference type="NCBI Taxonomy" id="60547"/>
    <lineage>
        <taxon>Bacteria</taxon>
        <taxon>Pseudomonadati</taxon>
        <taxon>Pseudomonadota</taxon>
        <taxon>Betaproteobacteria</taxon>
        <taxon>Burkholderiales</taxon>
        <taxon>Burkholderiaceae</taxon>
        <taxon>Caballeronia</taxon>
    </lineage>
</organism>
<dbReference type="Pfam" id="PF12587">
    <property type="entry name" value="DUF3761"/>
    <property type="match status" value="1"/>
</dbReference>
<gene>
    <name evidence="3" type="ORF">BG61_31010</name>
</gene>
<evidence type="ECO:0000256" key="2">
    <source>
        <dbReference type="SAM" id="SignalP"/>
    </source>
</evidence>
<sequence length="88" mass="9488">MLSFTFAVSVSLCSPSAHAYYRGAPDQSELDNHGTYINRDGETVHAPARSRSGHTPDGATAQCRDGTYSFSRHRSGTCSRHGGVASWQ</sequence>
<feature type="signal peptide" evidence="2">
    <location>
        <begin position="1"/>
        <end position="19"/>
    </location>
</feature>
<keyword evidence="4" id="KW-1185">Reference proteome</keyword>
<evidence type="ECO:0000256" key="1">
    <source>
        <dbReference type="SAM" id="MobiDB-lite"/>
    </source>
</evidence>
<feature type="region of interest" description="Disordered" evidence="1">
    <location>
        <begin position="45"/>
        <end position="65"/>
    </location>
</feature>
<dbReference type="AlphaFoldDB" id="A0A069PQP6"/>
<dbReference type="InterPro" id="IPR022236">
    <property type="entry name" value="DUF3761"/>
</dbReference>
<dbReference type="EMBL" id="JFHC01000055">
    <property type="protein sequence ID" value="KDR39616.1"/>
    <property type="molecule type" value="Genomic_DNA"/>
</dbReference>
<keyword evidence="2" id="KW-0732">Signal</keyword>
<evidence type="ECO:0000313" key="3">
    <source>
        <dbReference type="EMBL" id="KDR39616.1"/>
    </source>
</evidence>
<reference evidence="3 4" key="1">
    <citation type="submission" date="2014-03" db="EMBL/GenBank/DDBJ databases">
        <title>Draft Genome Sequences of Four Burkholderia Strains.</title>
        <authorList>
            <person name="Liu X.Y."/>
            <person name="Li C.X."/>
            <person name="Xu J.H."/>
        </authorList>
    </citation>
    <scope>NUCLEOTIDE SEQUENCE [LARGE SCALE GENOMIC DNA]</scope>
    <source>
        <strain evidence="3 4">DSM 50014</strain>
    </source>
</reference>
<comment type="caution">
    <text evidence="3">The sequence shown here is derived from an EMBL/GenBank/DDBJ whole genome shotgun (WGS) entry which is preliminary data.</text>
</comment>
<accession>A0A069PQP6</accession>
<name>A0A069PQP6_9BURK</name>
<dbReference type="Proteomes" id="UP000027466">
    <property type="component" value="Unassembled WGS sequence"/>
</dbReference>